<keyword evidence="1" id="KW-0812">Transmembrane</keyword>
<dbReference type="Proteomes" id="UP000222862">
    <property type="component" value="Unassembled WGS sequence"/>
</dbReference>
<proteinExistence type="predicted"/>
<gene>
    <name evidence="2" type="ORF">RN96_00290</name>
</gene>
<evidence type="ECO:0000313" key="3">
    <source>
        <dbReference type="Proteomes" id="UP000222862"/>
    </source>
</evidence>
<dbReference type="EMBL" id="NJGI01000001">
    <property type="protein sequence ID" value="PGH21713.1"/>
    <property type="molecule type" value="Genomic_DNA"/>
</dbReference>
<dbReference type="RefSeq" id="WP_098701880.1">
    <property type="nucleotide sequence ID" value="NZ_NJGI01000001.1"/>
</dbReference>
<feature type="transmembrane region" description="Helical" evidence="1">
    <location>
        <begin position="88"/>
        <end position="106"/>
    </location>
</feature>
<feature type="transmembrane region" description="Helical" evidence="1">
    <location>
        <begin position="7"/>
        <end position="28"/>
    </location>
</feature>
<evidence type="ECO:0000256" key="1">
    <source>
        <dbReference type="SAM" id="Phobius"/>
    </source>
</evidence>
<feature type="transmembrane region" description="Helical" evidence="1">
    <location>
        <begin position="118"/>
        <end position="139"/>
    </location>
</feature>
<keyword evidence="1" id="KW-1133">Transmembrane helix</keyword>
<feature type="transmembrane region" description="Helical" evidence="1">
    <location>
        <begin position="63"/>
        <end position="82"/>
    </location>
</feature>
<accession>A0A2B7YL15</accession>
<comment type="caution">
    <text evidence="2">The sequence shown here is derived from an EMBL/GenBank/DDBJ whole genome shotgun (WGS) entry which is preliminary data.</text>
</comment>
<keyword evidence="1" id="KW-0472">Membrane</keyword>
<sequence>MKYNMREIFEIAIILFILRNVLVLINIIFSIKNIEVLFILLLLILDYFIWVKESQSKELSDKYILINFILFSFYLCKEPLFFFSINKISFLILVSAIQISLIIFTYKIKVNFSLKEFFKIFIISGIVYYLPVILLYIFFKIIY</sequence>
<dbReference type="AlphaFoldDB" id="A0A2B7YL15"/>
<feature type="transmembrane region" description="Helical" evidence="1">
    <location>
        <begin position="34"/>
        <end position="51"/>
    </location>
</feature>
<organism evidence="2 3">
    <name type="scientific">Fusobacterium nucleatum subsp. polymorphum</name>
    <name type="common">Fusobacterium polymorphum</name>
    <dbReference type="NCBI Taxonomy" id="76857"/>
    <lineage>
        <taxon>Bacteria</taxon>
        <taxon>Fusobacteriati</taxon>
        <taxon>Fusobacteriota</taxon>
        <taxon>Fusobacteriia</taxon>
        <taxon>Fusobacteriales</taxon>
        <taxon>Fusobacteriaceae</taxon>
        <taxon>Fusobacterium</taxon>
    </lineage>
</organism>
<evidence type="ECO:0000313" key="2">
    <source>
        <dbReference type="EMBL" id="PGH21713.1"/>
    </source>
</evidence>
<name>A0A2B7YL15_FUSNP</name>
<reference evidence="2 3" key="1">
    <citation type="submission" date="2017-06" db="EMBL/GenBank/DDBJ databases">
        <title>Genome sequencing of Fusobacterium nucleatum subsp. polymorphum KCOM 1232 (=ChDC F37).</title>
        <authorList>
            <person name="Kook J.-K."/>
            <person name="Park S.-N."/>
            <person name="Lim Y.K."/>
            <person name="Roh H."/>
        </authorList>
    </citation>
    <scope>NUCLEOTIDE SEQUENCE [LARGE SCALE GENOMIC DNA]</scope>
    <source>
        <strain evidence="3">KCOM 1232 ( ChDC F37)</strain>
    </source>
</reference>
<protein>
    <submittedName>
        <fullName evidence="2">Uncharacterized protein</fullName>
    </submittedName>
</protein>